<dbReference type="EC" id="1.97.1.4" evidence="1"/>
<dbReference type="AlphaFoldDB" id="A0A286RG44"/>
<accession>A0A286RG44</accession>
<evidence type="ECO:0000313" key="1">
    <source>
        <dbReference type="EMBL" id="ASV74939.1"/>
    </source>
</evidence>
<dbReference type="Pfam" id="PF13353">
    <property type="entry name" value="Fer4_12"/>
    <property type="match status" value="1"/>
</dbReference>
<evidence type="ECO:0000313" key="2">
    <source>
        <dbReference type="Proteomes" id="UP000215086"/>
    </source>
</evidence>
<keyword evidence="2" id="KW-1185">Reference proteome</keyword>
<dbReference type="Gene3D" id="3.20.20.70">
    <property type="entry name" value="Aldolase class I"/>
    <property type="match status" value="1"/>
</dbReference>
<dbReference type="EMBL" id="CP018477">
    <property type="protein sequence ID" value="ASV74939.1"/>
    <property type="molecule type" value="Genomic_DNA"/>
</dbReference>
<protein>
    <submittedName>
        <fullName evidence="1">Ribonucleotide reductase of class III (Anaerobic), activating protein</fullName>
        <ecNumber evidence="1">1.97.1.4</ecNumber>
    </submittedName>
</protein>
<sequence length="160" mass="18045">MLEFVPRHLVPAERVAEWILHAHRRWNLEGVTFLGGEPMLQAKGLALVAERSRRAGLSVMVFTGFTLEYLGSCSLPGVKQLLAATDLLVDGPYLAHCPETKRHWVGSTNQRFHFLTDRYQPGLEYDPRFARGIELRIRSDGMATYNGWPGELISEVGHES</sequence>
<name>A0A286RG44_9BACT</name>
<dbReference type="KEGG" id="ttf:THTE_2337"/>
<gene>
    <name evidence="1" type="ORF">THTE_2337</name>
</gene>
<dbReference type="GO" id="GO:0043365">
    <property type="term" value="F:[formate-C-acetyltransferase]-activating enzyme activity"/>
    <property type="evidence" value="ECO:0007669"/>
    <property type="project" value="UniProtKB-EC"/>
</dbReference>
<organism evidence="1 2">
    <name type="scientific">Thermogutta terrifontis</name>
    <dbReference type="NCBI Taxonomy" id="1331910"/>
    <lineage>
        <taxon>Bacteria</taxon>
        <taxon>Pseudomonadati</taxon>
        <taxon>Planctomycetota</taxon>
        <taxon>Planctomycetia</taxon>
        <taxon>Pirellulales</taxon>
        <taxon>Thermoguttaceae</taxon>
        <taxon>Thermogutta</taxon>
    </lineage>
</organism>
<proteinExistence type="predicted"/>
<dbReference type="InterPro" id="IPR013785">
    <property type="entry name" value="Aldolase_TIM"/>
</dbReference>
<reference evidence="1 2" key="1">
    <citation type="journal article" name="Front. Microbiol.">
        <title>Sugar Metabolism of the First Thermophilic Planctomycete Thermogutta terrifontis: Comparative Genomic and Transcriptomic Approaches.</title>
        <authorList>
            <person name="Elcheninov A.G."/>
            <person name="Menzel P."/>
            <person name="Gudbergsdottir S.R."/>
            <person name="Slesarev A.I."/>
            <person name="Kadnikov V.V."/>
            <person name="Krogh A."/>
            <person name="Bonch-Osmolovskaya E.A."/>
            <person name="Peng X."/>
            <person name="Kublanov I.V."/>
        </authorList>
    </citation>
    <scope>NUCLEOTIDE SEQUENCE [LARGE SCALE GENOMIC DNA]</scope>
    <source>
        <strain evidence="1 2">R1</strain>
    </source>
</reference>
<dbReference type="Proteomes" id="UP000215086">
    <property type="component" value="Chromosome"/>
</dbReference>
<keyword evidence="1" id="KW-0560">Oxidoreductase</keyword>